<feature type="region of interest" description="Disordered" evidence="1">
    <location>
        <begin position="67"/>
        <end position="93"/>
    </location>
</feature>
<gene>
    <name evidence="2" type="ORF">DF3PB_110007</name>
</gene>
<evidence type="ECO:0000313" key="2">
    <source>
        <dbReference type="EMBL" id="SUS03705.1"/>
    </source>
</evidence>
<evidence type="ECO:0000256" key="1">
    <source>
        <dbReference type="SAM" id="MobiDB-lite"/>
    </source>
</evidence>
<dbReference type="AlphaFoldDB" id="A0A380TA32"/>
<organism evidence="2">
    <name type="scientific">metagenome</name>
    <dbReference type="NCBI Taxonomy" id="256318"/>
    <lineage>
        <taxon>unclassified sequences</taxon>
        <taxon>metagenomes</taxon>
    </lineage>
</organism>
<accession>A0A380TA32</accession>
<dbReference type="EMBL" id="UIDG01000013">
    <property type="protein sequence ID" value="SUS03705.1"/>
    <property type="molecule type" value="Genomic_DNA"/>
</dbReference>
<sequence length="93" mass="10300">MRVFGRGLDKLKAWLLAQVPLVPPGIDACEFECRETWCSPERMHDCPRRLRRVARRLAHADSAGEIAPTTAGSLAERERVASDGPFATGKRAL</sequence>
<reference evidence="2" key="1">
    <citation type="submission" date="2018-07" db="EMBL/GenBank/DDBJ databases">
        <authorList>
            <person name="Quirk P.G."/>
            <person name="Krulwich T.A."/>
        </authorList>
    </citation>
    <scope>NUCLEOTIDE SEQUENCE</scope>
</reference>
<proteinExistence type="predicted"/>
<protein>
    <submittedName>
        <fullName evidence="2">Uncharacterized protein</fullName>
    </submittedName>
</protein>
<name>A0A380TA32_9ZZZZ</name>